<organism evidence="2 3">
    <name type="scientific">Asanoa iriomotensis</name>
    <dbReference type="NCBI Taxonomy" id="234613"/>
    <lineage>
        <taxon>Bacteria</taxon>
        <taxon>Bacillati</taxon>
        <taxon>Actinomycetota</taxon>
        <taxon>Actinomycetes</taxon>
        <taxon>Micromonosporales</taxon>
        <taxon>Micromonosporaceae</taxon>
        <taxon>Asanoa</taxon>
    </lineage>
</organism>
<accession>A0ABQ4CDK1</accession>
<comment type="caution">
    <text evidence="2">The sequence shown here is derived from an EMBL/GenBank/DDBJ whole genome shotgun (WGS) entry which is preliminary data.</text>
</comment>
<keyword evidence="3" id="KW-1185">Reference proteome</keyword>
<name>A0ABQ4CDK1_9ACTN</name>
<feature type="region of interest" description="Disordered" evidence="1">
    <location>
        <begin position="82"/>
        <end position="109"/>
    </location>
</feature>
<dbReference type="EMBL" id="BONC01000070">
    <property type="protein sequence ID" value="GIF60536.1"/>
    <property type="molecule type" value="Genomic_DNA"/>
</dbReference>
<gene>
    <name evidence="2" type="ORF">Air01nite_66310</name>
</gene>
<proteinExistence type="predicted"/>
<feature type="compositionally biased region" description="Basic and acidic residues" evidence="1">
    <location>
        <begin position="99"/>
        <end position="109"/>
    </location>
</feature>
<sequence>MRFAAAPPSRWVVELHSGEIIELAADGYSRTDGDLLFSILVDATVAEQADVRVIGRTPTDPERVIILVARIPERAVAEIHGGEPWPAVQQPSAAADLAEPDRRRLGYSV</sequence>
<evidence type="ECO:0000313" key="3">
    <source>
        <dbReference type="Proteomes" id="UP000624325"/>
    </source>
</evidence>
<dbReference type="RefSeq" id="WP_203707354.1">
    <property type="nucleotide sequence ID" value="NZ_BAAALU010000002.1"/>
</dbReference>
<reference evidence="2 3" key="1">
    <citation type="submission" date="2021-01" db="EMBL/GenBank/DDBJ databases">
        <title>Whole genome shotgun sequence of Asanoa iriomotensis NBRC 100142.</title>
        <authorList>
            <person name="Komaki H."/>
            <person name="Tamura T."/>
        </authorList>
    </citation>
    <scope>NUCLEOTIDE SEQUENCE [LARGE SCALE GENOMIC DNA]</scope>
    <source>
        <strain evidence="2 3">NBRC 100142</strain>
    </source>
</reference>
<evidence type="ECO:0000256" key="1">
    <source>
        <dbReference type="SAM" id="MobiDB-lite"/>
    </source>
</evidence>
<dbReference type="Proteomes" id="UP000624325">
    <property type="component" value="Unassembled WGS sequence"/>
</dbReference>
<protein>
    <submittedName>
        <fullName evidence="2">Uncharacterized protein</fullName>
    </submittedName>
</protein>
<evidence type="ECO:0000313" key="2">
    <source>
        <dbReference type="EMBL" id="GIF60536.1"/>
    </source>
</evidence>